<feature type="transmembrane region" description="Helical" evidence="1">
    <location>
        <begin position="12"/>
        <end position="30"/>
    </location>
</feature>
<reference evidence="2" key="2">
    <citation type="journal article" date="2015" name="Data Brief">
        <title>Shoot transcriptome of the giant reed, Arundo donax.</title>
        <authorList>
            <person name="Barrero R.A."/>
            <person name="Guerrero F.D."/>
            <person name="Moolhuijzen P."/>
            <person name="Goolsby J.A."/>
            <person name="Tidwell J."/>
            <person name="Bellgard S.E."/>
            <person name="Bellgard M.I."/>
        </authorList>
    </citation>
    <scope>NUCLEOTIDE SEQUENCE</scope>
    <source>
        <tissue evidence="2">Shoot tissue taken approximately 20 cm above the soil surface</tissue>
    </source>
</reference>
<keyword evidence="1" id="KW-1133">Transmembrane helix</keyword>
<protein>
    <submittedName>
        <fullName evidence="2">Uncharacterized protein</fullName>
    </submittedName>
</protein>
<keyword evidence="1" id="KW-0812">Transmembrane</keyword>
<dbReference type="AlphaFoldDB" id="A0A0A9F7X4"/>
<name>A0A0A9F7X4_ARUDO</name>
<evidence type="ECO:0000256" key="1">
    <source>
        <dbReference type="SAM" id="Phobius"/>
    </source>
</evidence>
<sequence>MEKEKKFKENRFAAIRLSVYLCIFLSYHLGGNCACCSLELDIYGCMYCRPLCSVITSSLWTTHCPICHIHALALPRDKKVSICD</sequence>
<dbReference type="EMBL" id="GBRH01191660">
    <property type="protein sequence ID" value="JAE06236.1"/>
    <property type="molecule type" value="Transcribed_RNA"/>
</dbReference>
<keyword evidence="1" id="KW-0472">Membrane</keyword>
<reference evidence="2" key="1">
    <citation type="submission" date="2014-09" db="EMBL/GenBank/DDBJ databases">
        <authorList>
            <person name="Magalhaes I.L.F."/>
            <person name="Oliveira U."/>
            <person name="Santos F.R."/>
            <person name="Vidigal T.H.D.A."/>
            <person name="Brescovit A.D."/>
            <person name="Santos A.J."/>
        </authorList>
    </citation>
    <scope>NUCLEOTIDE SEQUENCE</scope>
    <source>
        <tissue evidence="2">Shoot tissue taken approximately 20 cm above the soil surface</tissue>
    </source>
</reference>
<evidence type="ECO:0000313" key="2">
    <source>
        <dbReference type="EMBL" id="JAE06236.1"/>
    </source>
</evidence>
<proteinExistence type="predicted"/>
<organism evidence="2">
    <name type="scientific">Arundo donax</name>
    <name type="common">Giant reed</name>
    <name type="synonym">Donax arundinaceus</name>
    <dbReference type="NCBI Taxonomy" id="35708"/>
    <lineage>
        <taxon>Eukaryota</taxon>
        <taxon>Viridiplantae</taxon>
        <taxon>Streptophyta</taxon>
        <taxon>Embryophyta</taxon>
        <taxon>Tracheophyta</taxon>
        <taxon>Spermatophyta</taxon>
        <taxon>Magnoliopsida</taxon>
        <taxon>Liliopsida</taxon>
        <taxon>Poales</taxon>
        <taxon>Poaceae</taxon>
        <taxon>PACMAD clade</taxon>
        <taxon>Arundinoideae</taxon>
        <taxon>Arundineae</taxon>
        <taxon>Arundo</taxon>
    </lineage>
</organism>
<accession>A0A0A9F7X4</accession>